<reference evidence="2 3" key="1">
    <citation type="journal article" date="2022" name="Environ. Microbiol. Rep.">
        <title>Eco-phylogenetic analyses reveal divergent evolution of vitamin B12 metabolism in the marine bacterial family 'Psychromonadaceae'.</title>
        <authorList>
            <person name="Jin X."/>
            <person name="Yang Y."/>
            <person name="Cao H."/>
            <person name="Gao B."/>
            <person name="Zhao Z."/>
        </authorList>
    </citation>
    <scope>NUCLEOTIDE SEQUENCE [LARGE SCALE GENOMIC DNA]</scope>
    <source>
        <strain evidence="2 3">MKS20</strain>
    </source>
</reference>
<organism evidence="2 3">
    <name type="scientific">Motilimonas cestriensis</name>
    <dbReference type="NCBI Taxonomy" id="2742685"/>
    <lineage>
        <taxon>Bacteria</taxon>
        <taxon>Pseudomonadati</taxon>
        <taxon>Pseudomonadota</taxon>
        <taxon>Gammaproteobacteria</taxon>
        <taxon>Alteromonadales</taxon>
        <taxon>Alteromonadales genera incertae sedis</taxon>
        <taxon>Motilimonas</taxon>
    </lineage>
</organism>
<evidence type="ECO:0000256" key="1">
    <source>
        <dbReference type="SAM" id="Phobius"/>
    </source>
</evidence>
<protein>
    <submittedName>
        <fullName evidence="2">Manganese transporter</fullName>
    </submittedName>
</protein>
<dbReference type="RefSeq" id="WP_233052788.1">
    <property type="nucleotide sequence ID" value="NZ_JAIMJA010000009.1"/>
</dbReference>
<dbReference type="Proteomes" id="UP001201273">
    <property type="component" value="Unassembled WGS sequence"/>
</dbReference>
<proteinExistence type="predicted"/>
<keyword evidence="1" id="KW-0812">Transmembrane</keyword>
<gene>
    <name evidence="2" type="ORF">K6Y31_10775</name>
</gene>
<keyword evidence="1" id="KW-1133">Transmembrane helix</keyword>
<feature type="transmembrane region" description="Helical" evidence="1">
    <location>
        <begin position="286"/>
        <end position="306"/>
    </location>
</feature>
<evidence type="ECO:0000313" key="2">
    <source>
        <dbReference type="EMBL" id="MCE2595299.1"/>
    </source>
</evidence>
<evidence type="ECO:0000313" key="3">
    <source>
        <dbReference type="Proteomes" id="UP001201273"/>
    </source>
</evidence>
<feature type="transmembrane region" description="Helical" evidence="1">
    <location>
        <begin position="204"/>
        <end position="223"/>
    </location>
</feature>
<sequence length="398" mass="43184">MQLFATDTVTHFSLKQFTLSHKRLLLPVLLVTLLLQDDLRTTIVATLADAFWAVSCYVAFTLTLYHYLSGLFNHTGKLSQLFRRSRQNQVFFAALMGALPGCGGAIIVTTQFIQRKVGFSAMVAVLTATMGDAAFLLLASKPQIGLFMIILGVVVGILSGMLINLLHSDDFLRPTINSAQLANATKGKNVTSNISRAINLQGRFWQVIMIPAVIIAALGSFQININQLLSLPSNSIEWVGAILSLLTLSLWALTKKTCDYQSTVAESDKQTCIHPMEKVAQDTHFVSAWVIVALLSFELTIHFADVNLSEFLTGWGPWMPLMGLIIGLLPGCGPQILVSSLYISGAVPLSSQIANGISNDGDALFPALALAPKAALVATFYSAIPAFVVAYGYYYLFE</sequence>
<feature type="transmembrane region" description="Helical" evidence="1">
    <location>
        <begin position="374"/>
        <end position="396"/>
    </location>
</feature>
<feature type="transmembrane region" description="Helical" evidence="1">
    <location>
        <begin position="146"/>
        <end position="166"/>
    </location>
</feature>
<feature type="transmembrane region" description="Helical" evidence="1">
    <location>
        <begin position="90"/>
        <end position="113"/>
    </location>
</feature>
<name>A0ABS8W8H6_9GAMM</name>
<dbReference type="Pfam" id="PF11449">
    <property type="entry name" value="ArsP_2"/>
    <property type="match status" value="1"/>
</dbReference>
<keyword evidence="1" id="KW-0472">Membrane</keyword>
<dbReference type="InterPro" id="IPR021552">
    <property type="entry name" value="ArsP_2"/>
</dbReference>
<feature type="transmembrane region" description="Helical" evidence="1">
    <location>
        <begin position="235"/>
        <end position="253"/>
    </location>
</feature>
<dbReference type="EMBL" id="JAIMJA010000009">
    <property type="protein sequence ID" value="MCE2595299.1"/>
    <property type="molecule type" value="Genomic_DNA"/>
</dbReference>
<feature type="transmembrane region" description="Helical" evidence="1">
    <location>
        <begin position="318"/>
        <end position="343"/>
    </location>
</feature>
<feature type="transmembrane region" description="Helical" evidence="1">
    <location>
        <begin position="119"/>
        <end position="139"/>
    </location>
</feature>
<comment type="caution">
    <text evidence="2">The sequence shown here is derived from an EMBL/GenBank/DDBJ whole genome shotgun (WGS) entry which is preliminary data.</text>
</comment>
<dbReference type="NCBIfam" id="NF037962">
    <property type="entry name" value="arsenic_eff"/>
    <property type="match status" value="1"/>
</dbReference>
<feature type="transmembrane region" description="Helical" evidence="1">
    <location>
        <begin position="50"/>
        <end position="69"/>
    </location>
</feature>
<accession>A0ABS8W8H6</accession>
<keyword evidence="3" id="KW-1185">Reference proteome</keyword>